<dbReference type="AlphaFoldDB" id="A0A1L8SU72"/>
<keyword evidence="5" id="KW-1185">Reference proteome</keyword>
<dbReference type="PANTHER" id="PTHR13778:SF47">
    <property type="entry name" value="LIPOPOLYSACCHARIDE 1,3-GALACTOSYLTRANSFERASE"/>
    <property type="match status" value="1"/>
</dbReference>
<proteinExistence type="predicted"/>
<name>A0A1L8SU72_9ENTE</name>
<evidence type="ECO:0000256" key="2">
    <source>
        <dbReference type="ARBA" id="ARBA00022679"/>
    </source>
</evidence>
<protein>
    <submittedName>
        <fullName evidence="4">8 glycosyltransferase</fullName>
    </submittedName>
</protein>
<dbReference type="GO" id="GO:0016757">
    <property type="term" value="F:glycosyltransferase activity"/>
    <property type="evidence" value="ECO:0007669"/>
    <property type="project" value="UniProtKB-KW"/>
</dbReference>
<dbReference type="InterPro" id="IPR050748">
    <property type="entry name" value="Glycosyltrans_8_dom-fam"/>
</dbReference>
<organism evidence="4 5">
    <name type="scientific">Enterococcus devriesei</name>
    <dbReference type="NCBI Taxonomy" id="319970"/>
    <lineage>
        <taxon>Bacteria</taxon>
        <taxon>Bacillati</taxon>
        <taxon>Bacillota</taxon>
        <taxon>Bacilli</taxon>
        <taxon>Lactobacillales</taxon>
        <taxon>Enterococcaceae</taxon>
        <taxon>Enterococcus</taxon>
    </lineage>
</organism>
<dbReference type="PANTHER" id="PTHR13778">
    <property type="entry name" value="GLYCOSYLTRANSFERASE 8 DOMAIN-CONTAINING PROTEIN"/>
    <property type="match status" value="1"/>
</dbReference>
<dbReference type="InterPro" id="IPR029044">
    <property type="entry name" value="Nucleotide-diphossugar_trans"/>
</dbReference>
<dbReference type="RefSeq" id="WP_071862487.1">
    <property type="nucleotide sequence ID" value="NZ_JBHLVS010000013.1"/>
</dbReference>
<gene>
    <name evidence="4" type="ORF">RV00_GL002703</name>
</gene>
<keyword evidence="3" id="KW-0479">Metal-binding</keyword>
<evidence type="ECO:0000256" key="3">
    <source>
        <dbReference type="ARBA" id="ARBA00022723"/>
    </source>
</evidence>
<comment type="caution">
    <text evidence="4">The sequence shown here is derived from an EMBL/GenBank/DDBJ whole genome shotgun (WGS) entry which is preliminary data.</text>
</comment>
<keyword evidence="2 4" id="KW-0808">Transferase</keyword>
<dbReference type="CDD" id="cd04194">
    <property type="entry name" value="GT8_A4GalT_like"/>
    <property type="match status" value="1"/>
</dbReference>
<reference evidence="4 5" key="1">
    <citation type="submission" date="2014-12" db="EMBL/GenBank/DDBJ databases">
        <title>Draft genome sequences of 29 type strains of Enterococci.</title>
        <authorList>
            <person name="Zhong Z."/>
            <person name="Sun Z."/>
            <person name="Liu W."/>
            <person name="Zhang W."/>
            <person name="Zhang H."/>
        </authorList>
    </citation>
    <scope>NUCLEOTIDE SEQUENCE [LARGE SCALE GENOMIC DNA]</scope>
    <source>
        <strain evidence="4 5">DSM 22802</strain>
    </source>
</reference>
<dbReference type="OrthoDB" id="5672604at2"/>
<accession>A0A1L8SU72</accession>
<dbReference type="STRING" id="319970.RV00_GL002703"/>
<dbReference type="InterPro" id="IPR002495">
    <property type="entry name" value="Glyco_trans_8"/>
</dbReference>
<keyword evidence="1" id="KW-0328">Glycosyltransferase</keyword>
<dbReference type="Pfam" id="PF01501">
    <property type="entry name" value="Glyco_transf_8"/>
    <property type="match status" value="1"/>
</dbReference>
<dbReference type="SUPFAM" id="SSF53448">
    <property type="entry name" value="Nucleotide-diphospho-sugar transferases"/>
    <property type="match status" value="1"/>
</dbReference>
<evidence type="ECO:0000313" key="5">
    <source>
        <dbReference type="Proteomes" id="UP000183700"/>
    </source>
</evidence>
<dbReference type="Gene3D" id="3.90.550.10">
    <property type="entry name" value="Spore Coat Polysaccharide Biosynthesis Protein SpsA, Chain A"/>
    <property type="match status" value="1"/>
</dbReference>
<dbReference type="GO" id="GO:0046872">
    <property type="term" value="F:metal ion binding"/>
    <property type="evidence" value="ECO:0007669"/>
    <property type="project" value="UniProtKB-KW"/>
</dbReference>
<evidence type="ECO:0000313" key="4">
    <source>
        <dbReference type="EMBL" id="OJG35518.1"/>
    </source>
</evidence>
<dbReference type="EMBL" id="JXKM01000006">
    <property type="protein sequence ID" value="OJG35518.1"/>
    <property type="molecule type" value="Genomic_DNA"/>
</dbReference>
<sequence length="284" mass="33089">MFSNQKELPIVTASDENYAPFLSVMIRTLLEHTNKMTPIHFYIIDDDLSMESKRKLEQTVQLYSTKAVIEFMTVNKETYKDFLVSDHITTTAYYRISLPKTFKNSGYERILYIDADTFILDDVTKLYQTDLNNKTIGAIIDPGQTKALARLGIDSKDYYFNSGVMVIDIKRWNQRKITEKTIDYLKNNSDKIIFHDQDALNAVLYEDWTQIHPRWNMQSSLITDKHPAPTLYHKKLYAEGRANPAIVHFTGHDKPWNTLTGHPFQDAYMKVLQESVFEKVVNVR</sequence>
<evidence type="ECO:0000256" key="1">
    <source>
        <dbReference type="ARBA" id="ARBA00022676"/>
    </source>
</evidence>
<dbReference type="Proteomes" id="UP000183700">
    <property type="component" value="Unassembled WGS sequence"/>
</dbReference>